<proteinExistence type="inferred from homology"/>
<dbReference type="PIRSF" id="PIRSF002070">
    <property type="entry name" value="SSB"/>
    <property type="match status" value="1"/>
</dbReference>
<dbReference type="PANTHER" id="PTHR10302">
    <property type="entry name" value="SINGLE-STRANDED DNA-BINDING PROTEIN"/>
    <property type="match status" value="1"/>
</dbReference>
<dbReference type="AlphaFoldDB" id="A0A4R0MK87"/>
<reference evidence="4 5" key="1">
    <citation type="submission" date="2019-02" db="EMBL/GenBank/DDBJ databases">
        <title>Pedobacter sp. RP-1-13 sp. nov., isolated from Arctic soil.</title>
        <authorList>
            <person name="Dahal R.H."/>
        </authorList>
    </citation>
    <scope>NUCLEOTIDE SEQUENCE [LARGE SCALE GENOMIC DNA]</scope>
    <source>
        <strain evidence="4 5">RP-1-13</strain>
    </source>
</reference>
<keyword evidence="1 2" id="KW-0238">DNA-binding</keyword>
<dbReference type="PANTHER" id="PTHR10302:SF0">
    <property type="entry name" value="SINGLE-STRANDED DNA-BINDING PROTEIN, MITOCHONDRIAL"/>
    <property type="match status" value="1"/>
</dbReference>
<comment type="caution">
    <text evidence="4">The sequence shown here is derived from an EMBL/GenBank/DDBJ whole genome shotgun (WGS) entry which is preliminary data.</text>
</comment>
<keyword evidence="5" id="KW-1185">Reference proteome</keyword>
<dbReference type="OrthoDB" id="9809878at2"/>
<sequence length="114" mass="12719">MENVVNRVVLSGFAGSDAELKAVSGNQKLARVNMAVNENFRNGAGEDVRKTHWFSLSFWGAKADIAELKIKKGTRFTIEGRLQTNNYEAKDGTKRYVTDIVVEEVEVKELEVAN</sequence>
<dbReference type="GO" id="GO:0003697">
    <property type="term" value="F:single-stranded DNA binding"/>
    <property type="evidence" value="ECO:0007669"/>
    <property type="project" value="UniProtKB-UniRule"/>
</dbReference>
<dbReference type="GO" id="GO:0009295">
    <property type="term" value="C:nucleoid"/>
    <property type="evidence" value="ECO:0007669"/>
    <property type="project" value="TreeGrafter"/>
</dbReference>
<gene>
    <name evidence="4" type="primary">ssb</name>
    <name evidence="4" type="ORF">EZ428_23595</name>
</gene>
<dbReference type="SUPFAM" id="SSF50249">
    <property type="entry name" value="Nucleic acid-binding proteins"/>
    <property type="match status" value="1"/>
</dbReference>
<evidence type="ECO:0000256" key="3">
    <source>
        <dbReference type="PIRNR" id="PIRNR002070"/>
    </source>
</evidence>
<dbReference type="RefSeq" id="WP_131555800.1">
    <property type="nucleotide sequence ID" value="NZ_SJSK01000010.1"/>
</dbReference>
<dbReference type="InterPro" id="IPR000424">
    <property type="entry name" value="Primosome_PriB/ssb"/>
</dbReference>
<dbReference type="Pfam" id="PF00436">
    <property type="entry name" value="SSB"/>
    <property type="match status" value="1"/>
</dbReference>
<protein>
    <recommendedName>
        <fullName evidence="2 3">Single-stranded DNA-binding protein</fullName>
        <shortName evidence="2">SSB</shortName>
    </recommendedName>
</protein>
<evidence type="ECO:0000256" key="1">
    <source>
        <dbReference type="ARBA" id="ARBA00023125"/>
    </source>
</evidence>
<dbReference type="GO" id="GO:0006260">
    <property type="term" value="P:DNA replication"/>
    <property type="evidence" value="ECO:0007669"/>
    <property type="project" value="InterPro"/>
</dbReference>
<evidence type="ECO:0000313" key="4">
    <source>
        <dbReference type="EMBL" id="TCC86454.1"/>
    </source>
</evidence>
<name>A0A4R0MK87_9SPHI</name>
<dbReference type="Gene3D" id="2.40.50.140">
    <property type="entry name" value="Nucleic acid-binding proteins"/>
    <property type="match status" value="1"/>
</dbReference>
<dbReference type="PROSITE" id="PS50935">
    <property type="entry name" value="SSB"/>
    <property type="match status" value="1"/>
</dbReference>
<evidence type="ECO:0000256" key="2">
    <source>
        <dbReference type="HAMAP-Rule" id="MF_00984"/>
    </source>
</evidence>
<evidence type="ECO:0000313" key="5">
    <source>
        <dbReference type="Proteomes" id="UP000292884"/>
    </source>
</evidence>
<accession>A0A4R0MK87</accession>
<comment type="subunit">
    <text evidence="2">Homotetramer.</text>
</comment>
<dbReference type="EMBL" id="SJSK01000010">
    <property type="protein sequence ID" value="TCC86454.1"/>
    <property type="molecule type" value="Genomic_DNA"/>
</dbReference>
<dbReference type="CDD" id="cd04496">
    <property type="entry name" value="SSB_OBF"/>
    <property type="match status" value="1"/>
</dbReference>
<organism evidence="4 5">
    <name type="scientific">Pedobacter frigiditerrae</name>
    <dbReference type="NCBI Taxonomy" id="2530452"/>
    <lineage>
        <taxon>Bacteria</taxon>
        <taxon>Pseudomonadati</taxon>
        <taxon>Bacteroidota</taxon>
        <taxon>Sphingobacteriia</taxon>
        <taxon>Sphingobacteriales</taxon>
        <taxon>Sphingobacteriaceae</taxon>
        <taxon>Pedobacter</taxon>
    </lineage>
</organism>
<comment type="caution">
    <text evidence="2">Lacks conserved residue(s) required for the propagation of feature annotation.</text>
</comment>
<dbReference type="InterPro" id="IPR011344">
    <property type="entry name" value="ssDNA-bd"/>
</dbReference>
<dbReference type="Proteomes" id="UP000292884">
    <property type="component" value="Unassembled WGS sequence"/>
</dbReference>
<dbReference type="HAMAP" id="MF_00984">
    <property type="entry name" value="SSB"/>
    <property type="match status" value="1"/>
</dbReference>
<dbReference type="NCBIfam" id="TIGR00621">
    <property type="entry name" value="ssb"/>
    <property type="match status" value="1"/>
</dbReference>
<dbReference type="InterPro" id="IPR012340">
    <property type="entry name" value="NA-bd_OB-fold"/>
</dbReference>